<feature type="region of interest" description="Disordered" evidence="4">
    <location>
        <begin position="168"/>
        <end position="229"/>
    </location>
</feature>
<dbReference type="InterPro" id="IPR002110">
    <property type="entry name" value="Ankyrin_rpt"/>
</dbReference>
<evidence type="ECO:0000256" key="4">
    <source>
        <dbReference type="SAM" id="MobiDB-lite"/>
    </source>
</evidence>
<dbReference type="Proteomes" id="UP000807716">
    <property type="component" value="Unassembled WGS sequence"/>
</dbReference>
<evidence type="ECO:0000256" key="2">
    <source>
        <dbReference type="ARBA" id="ARBA00023043"/>
    </source>
</evidence>
<dbReference type="PROSITE" id="PS50297">
    <property type="entry name" value="ANK_REP_REGION"/>
    <property type="match status" value="2"/>
</dbReference>
<dbReference type="Pfam" id="PF12796">
    <property type="entry name" value="Ank_2"/>
    <property type="match status" value="1"/>
</dbReference>
<feature type="repeat" description="ANK" evidence="3">
    <location>
        <begin position="41"/>
        <end position="73"/>
    </location>
</feature>
<dbReference type="SUPFAM" id="SSF48403">
    <property type="entry name" value="Ankyrin repeat"/>
    <property type="match status" value="1"/>
</dbReference>
<dbReference type="PANTHER" id="PTHR24126">
    <property type="entry name" value="ANKYRIN REPEAT, PH AND SEC7 DOMAIN CONTAINING PROTEIN SECG-RELATED"/>
    <property type="match status" value="1"/>
</dbReference>
<dbReference type="SMART" id="SM00248">
    <property type="entry name" value="ANK"/>
    <property type="match status" value="4"/>
</dbReference>
<keyword evidence="1" id="KW-0677">Repeat</keyword>
<proteinExistence type="predicted"/>
<protein>
    <submittedName>
        <fullName evidence="5">Uncharacterized protein</fullName>
    </submittedName>
</protein>
<sequence length="288" mass="31527">MTENKSQRLIQACIDGNVELVSRIAAKFDNVQKMTEPDPVHGRSPLMTAARYGHDAVVQRLLELGHDKAEISRDPYDNNILMIAAQHGHLAVFDRYAHAFPRVVHLTNNQGRTALIAAARYGHVEMVKCIETLIQQGIDTSIKNQDGWTALAFAFSDSVAEHMEACRRSHMGDSEATAEPSPSTTDTPSTPELHVQKRLQPRRNNTAPGLSLPKMRPRSLISSPSSPTTATWASLKLEGTFRKDTWASPLPPLLATLSTATSPRLGPSAAAAAANSAWNEFKRVVVKH</sequence>
<feature type="compositionally biased region" description="Low complexity" evidence="4">
    <location>
        <begin position="218"/>
        <end position="229"/>
    </location>
</feature>
<dbReference type="Gene3D" id="1.25.40.20">
    <property type="entry name" value="Ankyrin repeat-containing domain"/>
    <property type="match status" value="1"/>
</dbReference>
<dbReference type="OrthoDB" id="341259at2759"/>
<evidence type="ECO:0000313" key="6">
    <source>
        <dbReference type="Proteomes" id="UP000807716"/>
    </source>
</evidence>
<name>A0A9P6PTQ0_9FUNG</name>
<dbReference type="InterPro" id="IPR036770">
    <property type="entry name" value="Ankyrin_rpt-contain_sf"/>
</dbReference>
<comment type="caution">
    <text evidence="5">The sequence shown here is derived from an EMBL/GenBank/DDBJ whole genome shotgun (WGS) entry which is preliminary data.</text>
</comment>
<dbReference type="PROSITE" id="PS50088">
    <property type="entry name" value="ANK_REPEAT"/>
    <property type="match status" value="2"/>
</dbReference>
<dbReference type="AlphaFoldDB" id="A0A9P6PTQ0"/>
<keyword evidence="6" id="KW-1185">Reference proteome</keyword>
<evidence type="ECO:0000256" key="3">
    <source>
        <dbReference type="PROSITE-ProRule" id="PRU00023"/>
    </source>
</evidence>
<gene>
    <name evidence="5" type="ORF">DFQ27_007164</name>
</gene>
<dbReference type="EMBL" id="JAAAJB010000552">
    <property type="protein sequence ID" value="KAG0253868.1"/>
    <property type="molecule type" value="Genomic_DNA"/>
</dbReference>
<evidence type="ECO:0000256" key="1">
    <source>
        <dbReference type="ARBA" id="ARBA00022737"/>
    </source>
</evidence>
<organism evidence="5 6">
    <name type="scientific">Actinomortierella ambigua</name>
    <dbReference type="NCBI Taxonomy" id="1343610"/>
    <lineage>
        <taxon>Eukaryota</taxon>
        <taxon>Fungi</taxon>
        <taxon>Fungi incertae sedis</taxon>
        <taxon>Mucoromycota</taxon>
        <taxon>Mortierellomycotina</taxon>
        <taxon>Mortierellomycetes</taxon>
        <taxon>Mortierellales</taxon>
        <taxon>Mortierellaceae</taxon>
        <taxon>Actinomortierella</taxon>
    </lineage>
</organism>
<feature type="compositionally biased region" description="Low complexity" evidence="4">
    <location>
        <begin position="180"/>
        <end position="191"/>
    </location>
</feature>
<feature type="repeat" description="ANK" evidence="3">
    <location>
        <begin position="110"/>
        <end position="145"/>
    </location>
</feature>
<evidence type="ECO:0000313" key="5">
    <source>
        <dbReference type="EMBL" id="KAG0253868.1"/>
    </source>
</evidence>
<dbReference type="PANTHER" id="PTHR24126:SF14">
    <property type="entry name" value="ANK_REP_REGION DOMAIN-CONTAINING PROTEIN"/>
    <property type="match status" value="1"/>
</dbReference>
<keyword evidence="2 3" id="KW-0040">ANK repeat</keyword>
<dbReference type="Pfam" id="PF00023">
    <property type="entry name" value="Ank"/>
    <property type="match status" value="1"/>
</dbReference>
<reference evidence="5" key="1">
    <citation type="journal article" date="2020" name="Fungal Divers.">
        <title>Resolving the Mortierellaceae phylogeny through synthesis of multi-gene phylogenetics and phylogenomics.</title>
        <authorList>
            <person name="Vandepol N."/>
            <person name="Liber J."/>
            <person name="Desiro A."/>
            <person name="Na H."/>
            <person name="Kennedy M."/>
            <person name="Barry K."/>
            <person name="Grigoriev I.V."/>
            <person name="Miller A.N."/>
            <person name="O'Donnell K."/>
            <person name="Stajich J.E."/>
            <person name="Bonito G."/>
        </authorList>
    </citation>
    <scope>NUCLEOTIDE SEQUENCE</scope>
    <source>
        <strain evidence="5">BC1065</strain>
    </source>
</reference>
<accession>A0A9P6PTQ0</accession>